<dbReference type="RefSeq" id="WP_087514475.1">
    <property type="nucleotide sequence ID" value="NZ_CP032134.1"/>
</dbReference>
<protein>
    <submittedName>
        <fullName evidence="1">Uncharacterized protein</fullName>
    </submittedName>
</protein>
<dbReference type="KEGG" id="achi:CDG60_03485"/>
<evidence type="ECO:0000313" key="1">
    <source>
        <dbReference type="EMBL" id="AXY55736.1"/>
    </source>
</evidence>
<dbReference type="EMBL" id="CP032134">
    <property type="protein sequence ID" value="AXY57678.1"/>
    <property type="molecule type" value="Genomic_DNA"/>
</dbReference>
<reference evidence="3" key="1">
    <citation type="submission" date="2018-09" db="EMBL/GenBank/DDBJ databases">
        <title>The complete genome of Acinetobacter sp. strain WCHAc010005.</title>
        <authorList>
            <person name="Hu Y."/>
            <person name="Long H."/>
            <person name="Feng Y."/>
            <person name="Zong Z."/>
        </authorList>
    </citation>
    <scope>NUCLEOTIDE SEQUENCE [LARGE SCALE GENOMIC DNA]</scope>
    <source>
        <strain evidence="3">WCHAc010005</strain>
    </source>
</reference>
<proteinExistence type="predicted"/>
<dbReference type="KEGG" id="achi:CDG60_14565"/>
<dbReference type="Proteomes" id="UP000263753">
    <property type="component" value="Chromosome"/>
</dbReference>
<gene>
    <name evidence="1" type="ORF">CDG60_03485</name>
    <name evidence="2" type="ORF">CDG60_14565</name>
</gene>
<evidence type="ECO:0000313" key="3">
    <source>
        <dbReference type="Proteomes" id="UP000263753"/>
    </source>
</evidence>
<accession>A0A3B7LST3</accession>
<reference evidence="1" key="2">
    <citation type="journal article" date="2019" name="J. Microbiol.">
        <title>Acinetobacter chinensis, a novel Acinetobacter species, carrying blaNDM-1, recovered from hospital sewage.</title>
        <authorList>
            <person name="Hu Y."/>
            <person name="Feng Y."/>
            <person name="Qin J."/>
            <person name="Zhang X."/>
            <person name="Zong Z."/>
        </authorList>
    </citation>
    <scope>NUCLEOTIDE SEQUENCE</scope>
    <source>
        <strain evidence="1">WCHAc010005</strain>
    </source>
</reference>
<dbReference type="AlphaFoldDB" id="A0A3B7LST3"/>
<evidence type="ECO:0000313" key="2">
    <source>
        <dbReference type="EMBL" id="AXY57678.1"/>
    </source>
</evidence>
<sequence length="102" mass="11255">MFIHCPYCHSDQVYPVFVSHPHGHRPEQSPVSLISQLGAGRILFKTLSGGLRLSPWVAGLAEVLLRAACAHLMETHRNDTGAGISTGYCCKICQRSFYGRQD</sequence>
<name>A0A3B7LST3_9GAMM</name>
<organism evidence="1 3">
    <name type="scientific">Acinetobacter chinensis</name>
    <dbReference type="NCBI Taxonomy" id="2004650"/>
    <lineage>
        <taxon>Bacteria</taxon>
        <taxon>Pseudomonadati</taxon>
        <taxon>Pseudomonadota</taxon>
        <taxon>Gammaproteobacteria</taxon>
        <taxon>Moraxellales</taxon>
        <taxon>Moraxellaceae</taxon>
        <taxon>Acinetobacter</taxon>
    </lineage>
</organism>
<dbReference type="EMBL" id="CP032134">
    <property type="protein sequence ID" value="AXY55736.1"/>
    <property type="molecule type" value="Genomic_DNA"/>
</dbReference>